<evidence type="ECO:0000313" key="6">
    <source>
        <dbReference type="EMBL" id="MBD8525828.1"/>
    </source>
</evidence>
<feature type="transmembrane region" description="Helical" evidence="4">
    <location>
        <begin position="87"/>
        <end position="108"/>
    </location>
</feature>
<organism evidence="6 7">
    <name type="scientific">Pseudomarimonas arenosa</name>
    <dbReference type="NCBI Taxonomy" id="2774145"/>
    <lineage>
        <taxon>Bacteria</taxon>
        <taxon>Pseudomonadati</taxon>
        <taxon>Pseudomonadota</taxon>
        <taxon>Gammaproteobacteria</taxon>
        <taxon>Lysobacterales</taxon>
        <taxon>Lysobacteraceae</taxon>
        <taxon>Pseudomarimonas</taxon>
    </lineage>
</organism>
<dbReference type="Pfam" id="PF12833">
    <property type="entry name" value="HTH_18"/>
    <property type="match status" value="1"/>
</dbReference>
<comment type="caution">
    <text evidence="6">The sequence shown here is derived from an EMBL/GenBank/DDBJ whole genome shotgun (WGS) entry which is preliminary data.</text>
</comment>
<keyword evidence="1" id="KW-0805">Transcription regulation</keyword>
<dbReference type="PANTHER" id="PTHR43280">
    <property type="entry name" value="ARAC-FAMILY TRANSCRIPTIONAL REGULATOR"/>
    <property type="match status" value="1"/>
</dbReference>
<evidence type="ECO:0000259" key="5">
    <source>
        <dbReference type="PROSITE" id="PS01124"/>
    </source>
</evidence>
<keyword evidence="4" id="KW-0472">Membrane</keyword>
<keyword evidence="2" id="KW-0238">DNA-binding</keyword>
<dbReference type="PROSITE" id="PS01124">
    <property type="entry name" value="HTH_ARAC_FAMILY_2"/>
    <property type="match status" value="1"/>
</dbReference>
<dbReference type="GO" id="GO:0003700">
    <property type="term" value="F:DNA-binding transcription factor activity"/>
    <property type="evidence" value="ECO:0007669"/>
    <property type="project" value="InterPro"/>
</dbReference>
<feature type="transmembrane region" description="Helical" evidence="4">
    <location>
        <begin position="238"/>
        <end position="258"/>
    </location>
</feature>
<proteinExistence type="predicted"/>
<dbReference type="Proteomes" id="UP000613768">
    <property type="component" value="Unassembled WGS sequence"/>
</dbReference>
<dbReference type="SUPFAM" id="SSF46689">
    <property type="entry name" value="Homeodomain-like"/>
    <property type="match status" value="1"/>
</dbReference>
<dbReference type="EMBL" id="JACYTR010000013">
    <property type="protein sequence ID" value="MBD8525828.1"/>
    <property type="molecule type" value="Genomic_DNA"/>
</dbReference>
<feature type="transmembrane region" description="Helical" evidence="4">
    <location>
        <begin position="114"/>
        <end position="134"/>
    </location>
</feature>
<accession>A0AAW3ZIB7</accession>
<dbReference type="Gene3D" id="1.10.10.60">
    <property type="entry name" value="Homeodomain-like"/>
    <property type="match status" value="1"/>
</dbReference>
<feature type="transmembrane region" description="Helical" evidence="4">
    <location>
        <begin position="165"/>
        <end position="185"/>
    </location>
</feature>
<name>A0AAW3ZIB7_9GAMM</name>
<dbReference type="RefSeq" id="WP_192029248.1">
    <property type="nucleotide sequence ID" value="NZ_JACYTR010000013.1"/>
</dbReference>
<evidence type="ECO:0000256" key="2">
    <source>
        <dbReference type="ARBA" id="ARBA00023125"/>
    </source>
</evidence>
<dbReference type="InterPro" id="IPR018060">
    <property type="entry name" value="HTH_AraC"/>
</dbReference>
<dbReference type="PANTHER" id="PTHR43280:SF29">
    <property type="entry name" value="ARAC-FAMILY TRANSCRIPTIONAL REGULATOR"/>
    <property type="match status" value="1"/>
</dbReference>
<feature type="transmembrane region" description="Helical" evidence="4">
    <location>
        <begin position="206"/>
        <end position="226"/>
    </location>
</feature>
<feature type="transmembrane region" description="Helical" evidence="4">
    <location>
        <begin position="62"/>
        <end position="80"/>
    </location>
</feature>
<keyword evidence="4" id="KW-0812">Transmembrane</keyword>
<sequence length="403" mass="43739">MAAPPAEQSPGPARLAQIGLAAETAGGFALLISAQEIRSRQHGAAAVFGHTYAMPVFTTIELLQALVMLPSLLLSVLLFWQRRLWPLAAFLGLLGLQLGWNLALSHGFPGPAEIAAGLDFSYGPLILALARHLGWRERPGLGIWHALPVVLMPLALLAWPELSSSVWWLAGCSASVYLLLALRELDRYHRALRATHSAFEAQSLVWLRRAICGLLLVFLLDVLRVALRPHWPGSEPGLIIAIYLGALCFVGALVWRGLQQPALFAGISLDEPALAAAPTRQECAEDQNTVLASLAERIQRHLHEARPHLDAELTVQTLAAQLGAPAKQVSAAINQHLGRNFNDLINAARVEAACALLRDPARSGDKLLAIQLDAGFGSRTVFNAAFKRETGLTPSQWRRQNRP</sequence>
<protein>
    <submittedName>
        <fullName evidence="6">AraC family transcriptional regulator</fullName>
    </submittedName>
</protein>
<keyword evidence="4" id="KW-1133">Transmembrane helix</keyword>
<dbReference type="InterPro" id="IPR009057">
    <property type="entry name" value="Homeodomain-like_sf"/>
</dbReference>
<evidence type="ECO:0000256" key="3">
    <source>
        <dbReference type="ARBA" id="ARBA00023163"/>
    </source>
</evidence>
<reference evidence="6 7" key="1">
    <citation type="submission" date="2020-09" db="EMBL/GenBank/DDBJ databases">
        <title>Pseudoxanthomonas sp. CAU 1598 isolated from sand of Yaerae Beach.</title>
        <authorList>
            <person name="Kim W."/>
        </authorList>
    </citation>
    <scope>NUCLEOTIDE SEQUENCE [LARGE SCALE GENOMIC DNA]</scope>
    <source>
        <strain evidence="6 7">CAU 1598</strain>
    </source>
</reference>
<evidence type="ECO:0000256" key="1">
    <source>
        <dbReference type="ARBA" id="ARBA00023015"/>
    </source>
</evidence>
<dbReference type="SMART" id="SM00342">
    <property type="entry name" value="HTH_ARAC"/>
    <property type="match status" value="1"/>
</dbReference>
<keyword evidence="7" id="KW-1185">Reference proteome</keyword>
<keyword evidence="3" id="KW-0804">Transcription</keyword>
<feature type="transmembrane region" description="Helical" evidence="4">
    <location>
        <begin position="141"/>
        <end position="159"/>
    </location>
</feature>
<evidence type="ECO:0000313" key="7">
    <source>
        <dbReference type="Proteomes" id="UP000613768"/>
    </source>
</evidence>
<dbReference type="AlphaFoldDB" id="A0AAW3ZIB7"/>
<dbReference type="GO" id="GO:0043565">
    <property type="term" value="F:sequence-specific DNA binding"/>
    <property type="evidence" value="ECO:0007669"/>
    <property type="project" value="InterPro"/>
</dbReference>
<feature type="domain" description="HTH araC/xylS-type" evidence="5">
    <location>
        <begin position="292"/>
        <end position="400"/>
    </location>
</feature>
<gene>
    <name evidence="6" type="ORF">IFO71_08735</name>
</gene>
<evidence type="ECO:0000256" key="4">
    <source>
        <dbReference type="SAM" id="Phobius"/>
    </source>
</evidence>